<evidence type="ECO:0000259" key="2">
    <source>
        <dbReference type="Pfam" id="PF19351"/>
    </source>
</evidence>
<dbReference type="OrthoDB" id="1150046at2"/>
<dbReference type="InterPro" id="IPR038461">
    <property type="entry name" value="Schlafen_AlbA_2_dom_sf"/>
</dbReference>
<evidence type="ECO:0000313" key="3">
    <source>
        <dbReference type="EMBL" id="PQJ79836.1"/>
    </source>
</evidence>
<protein>
    <submittedName>
        <fullName evidence="3">AAA family ATPase</fullName>
    </submittedName>
</protein>
<dbReference type="Pfam" id="PF04326">
    <property type="entry name" value="SLFN_AlbA_2"/>
    <property type="match status" value="1"/>
</dbReference>
<dbReference type="Gene3D" id="3.30.950.30">
    <property type="entry name" value="Schlafen, AAA domain"/>
    <property type="match status" value="1"/>
</dbReference>
<feature type="domain" description="DUF5929" evidence="2">
    <location>
        <begin position="159"/>
        <end position="380"/>
    </location>
</feature>
<sequence length="380" mass="44720">MINKRLLIKNLLSHNDENSFYDKKQKLSLISKEGKAKFLKHICALSNSNPENNSYIVIGVEDTENKIIGVDFFDDSKIQNLVNAYLKNPPKIQYENVAFPRLSRHKVVGLVTIYPNHKISSLLKHAWKYRKNTIFYRRGSNSMPFLGENFELRNANKILVEAIETNARNNIELTLDGVFDFINNHRNEYNPQYKVFNEQFVLCWAGQQKIINQQEFYSRVDIELINEQVRLFYSILDDVQISYNHKSFIITEYISLGTDNNEKYYPLEKTIINFKDNGKHDIVTEFLFQPPKYDANLIHHIYMSSNEIISKIEAKEQLSNIENEYVFNLPTNYLLCYLHGFLDAVEQLKKAKNYIKSLDDKTTYVTYKEAMRVIRKVKYS</sequence>
<dbReference type="EMBL" id="MSCN01000001">
    <property type="protein sequence ID" value="PQJ79836.1"/>
    <property type="molecule type" value="Genomic_DNA"/>
</dbReference>
<evidence type="ECO:0000259" key="1">
    <source>
        <dbReference type="Pfam" id="PF04326"/>
    </source>
</evidence>
<dbReference type="InterPro" id="IPR045973">
    <property type="entry name" value="DUF5929"/>
</dbReference>
<dbReference type="Pfam" id="PF19351">
    <property type="entry name" value="DUF5929"/>
    <property type="match status" value="1"/>
</dbReference>
<keyword evidence="4" id="KW-1185">Reference proteome</keyword>
<gene>
    <name evidence="3" type="ORF">BTO18_11905</name>
</gene>
<comment type="caution">
    <text evidence="3">The sequence shown here is derived from an EMBL/GenBank/DDBJ whole genome shotgun (WGS) entry which is preliminary data.</text>
</comment>
<proteinExistence type="predicted"/>
<feature type="domain" description="Schlafen AlbA-2" evidence="1">
    <location>
        <begin position="17"/>
        <end position="144"/>
    </location>
</feature>
<organism evidence="3 4">
    <name type="scientific">Polaribacter porphyrae</name>
    <dbReference type="NCBI Taxonomy" id="1137780"/>
    <lineage>
        <taxon>Bacteria</taxon>
        <taxon>Pseudomonadati</taxon>
        <taxon>Bacteroidota</taxon>
        <taxon>Flavobacteriia</taxon>
        <taxon>Flavobacteriales</taxon>
        <taxon>Flavobacteriaceae</taxon>
    </lineage>
</organism>
<reference evidence="3 4" key="1">
    <citation type="submission" date="2016-12" db="EMBL/GenBank/DDBJ databases">
        <title>Trade-off between light-utilization and light-protection in marine flavobacteria.</title>
        <authorList>
            <person name="Kumagai Y."/>
            <person name="Yoshizawa S."/>
            <person name="Kogure K."/>
            <person name="Iwasaki W."/>
        </authorList>
    </citation>
    <scope>NUCLEOTIDE SEQUENCE [LARGE SCALE GENOMIC DNA]</scope>
    <source>
        <strain evidence="3 4">NBRC 108759</strain>
    </source>
</reference>
<evidence type="ECO:0000313" key="4">
    <source>
        <dbReference type="Proteomes" id="UP000238882"/>
    </source>
</evidence>
<dbReference type="Proteomes" id="UP000238882">
    <property type="component" value="Unassembled WGS sequence"/>
</dbReference>
<name>A0A2S7WQW5_9FLAO</name>
<accession>A0A2S7WQW5</accession>
<dbReference type="AlphaFoldDB" id="A0A2S7WQW5"/>
<dbReference type="InterPro" id="IPR007421">
    <property type="entry name" value="Schlafen_AlbA_2_dom"/>
</dbReference>
<dbReference type="RefSeq" id="WP_105016432.1">
    <property type="nucleotide sequence ID" value="NZ_MSCN01000001.1"/>
</dbReference>